<dbReference type="AlphaFoldDB" id="A0A8C4UPZ0"/>
<feature type="compositionally biased region" description="Low complexity" evidence="1">
    <location>
        <begin position="125"/>
        <end position="142"/>
    </location>
</feature>
<feature type="region of interest" description="Disordered" evidence="1">
    <location>
        <begin position="125"/>
        <end position="169"/>
    </location>
</feature>
<keyword evidence="3" id="KW-1185">Reference proteome</keyword>
<dbReference type="Proteomes" id="UP000694562">
    <property type="component" value="Unplaced"/>
</dbReference>
<protein>
    <submittedName>
        <fullName evidence="2">Uncharacterized protein</fullName>
    </submittedName>
</protein>
<name>A0A8C4UPZ0_FALTI</name>
<evidence type="ECO:0000313" key="3">
    <source>
        <dbReference type="Proteomes" id="UP000694562"/>
    </source>
</evidence>
<reference evidence="2" key="1">
    <citation type="submission" date="2025-08" db="UniProtKB">
        <authorList>
            <consortium name="Ensembl"/>
        </authorList>
    </citation>
    <scope>IDENTIFICATION</scope>
</reference>
<sequence length="169" mass="17223">IPGARFLFENCHSSRGGSRCRQPYMAPAPVRLTSDLPALLLPAPSRGCLGFSGTDTSSHLAGPKLLPSTSGEQRSRAPAGTGRGSHPLPSPGVAPALLSIADVRVQTQGWGCCCDREHHAWEPADAASQSAGAAGAEGSQLQPPSCGRAVAAGAEPGNHRRTQEAAAGE</sequence>
<dbReference type="Ensembl" id="ENSFTIT00000015507.1">
    <property type="protein sequence ID" value="ENSFTIP00000014876.1"/>
    <property type="gene ID" value="ENSFTIG00000009899.1"/>
</dbReference>
<accession>A0A8C4UPZ0</accession>
<evidence type="ECO:0000256" key="1">
    <source>
        <dbReference type="SAM" id="MobiDB-lite"/>
    </source>
</evidence>
<feature type="region of interest" description="Disordered" evidence="1">
    <location>
        <begin position="59"/>
        <end position="93"/>
    </location>
</feature>
<organism evidence="2 3">
    <name type="scientific">Falco tinnunculus</name>
    <name type="common">Common kestrel</name>
    <dbReference type="NCBI Taxonomy" id="100819"/>
    <lineage>
        <taxon>Eukaryota</taxon>
        <taxon>Metazoa</taxon>
        <taxon>Chordata</taxon>
        <taxon>Craniata</taxon>
        <taxon>Vertebrata</taxon>
        <taxon>Euteleostomi</taxon>
        <taxon>Archelosauria</taxon>
        <taxon>Archosauria</taxon>
        <taxon>Dinosauria</taxon>
        <taxon>Saurischia</taxon>
        <taxon>Theropoda</taxon>
        <taxon>Coelurosauria</taxon>
        <taxon>Aves</taxon>
        <taxon>Neognathae</taxon>
        <taxon>Neoaves</taxon>
        <taxon>Telluraves</taxon>
        <taxon>Australaves</taxon>
        <taxon>Falconiformes</taxon>
        <taxon>Falconidae</taxon>
        <taxon>Falco</taxon>
    </lineage>
</organism>
<reference evidence="2" key="2">
    <citation type="submission" date="2025-09" db="UniProtKB">
        <authorList>
            <consortium name="Ensembl"/>
        </authorList>
    </citation>
    <scope>IDENTIFICATION</scope>
</reference>
<proteinExistence type="predicted"/>
<evidence type="ECO:0000313" key="2">
    <source>
        <dbReference type="Ensembl" id="ENSFTIP00000014876.1"/>
    </source>
</evidence>